<dbReference type="EMBL" id="JAIVFQ010000117">
    <property type="protein sequence ID" value="MCC5604268.1"/>
    <property type="molecule type" value="Genomic_DNA"/>
</dbReference>
<keyword evidence="3" id="KW-1185">Reference proteome</keyword>
<comment type="caution">
    <text evidence="2">The sequence shown here is derived from an EMBL/GenBank/DDBJ whole genome shotgun (WGS) entry which is preliminary data.</text>
</comment>
<accession>A0ABS8IJ12</accession>
<dbReference type="InterPro" id="IPR045489">
    <property type="entry name" value="DUF6429"/>
</dbReference>
<protein>
    <submittedName>
        <fullName evidence="2">DUF6429 family protein</fullName>
    </submittedName>
</protein>
<sequence length="181" mass="20443">MTKPFKGETRPRHNWSVTLCTDPEGKGFYAQCTSPFGLILCTDIYTDKGLVWQQGYELVDRTIRSEQTHRYNAIALPLTLALLYVSGGDEYGELGDELGNEQCFQGRRAYKGYDFDVLDLLTTAGLIEEQRYPKQVKSVVLTPKGIKEARRVLRGFNLDGVEEFLGALAEHDDLPDESENE</sequence>
<name>A0ABS8IJ12_9NOSO</name>
<dbReference type="Pfam" id="PF20008">
    <property type="entry name" value="DUF6429"/>
    <property type="match status" value="1"/>
</dbReference>
<organism evidence="2 3">
    <name type="scientific">Nostoc favosum CHAB5714</name>
    <dbReference type="NCBI Taxonomy" id="2780399"/>
    <lineage>
        <taxon>Bacteria</taxon>
        <taxon>Bacillati</taxon>
        <taxon>Cyanobacteriota</taxon>
        <taxon>Cyanophyceae</taxon>
        <taxon>Nostocales</taxon>
        <taxon>Nostocaceae</taxon>
        <taxon>Nostoc</taxon>
        <taxon>Nostoc favosum</taxon>
    </lineage>
</organism>
<evidence type="ECO:0000259" key="1">
    <source>
        <dbReference type="Pfam" id="PF20008"/>
    </source>
</evidence>
<evidence type="ECO:0000313" key="2">
    <source>
        <dbReference type="EMBL" id="MCC5604268.1"/>
    </source>
</evidence>
<feature type="domain" description="DUF6429" evidence="1">
    <location>
        <begin position="78"/>
        <end position="155"/>
    </location>
</feature>
<dbReference type="Proteomes" id="UP001199525">
    <property type="component" value="Unassembled WGS sequence"/>
</dbReference>
<proteinExistence type="predicted"/>
<reference evidence="2 3" key="1">
    <citation type="journal article" date="2021" name="Microorganisms">
        <title>Genome Evolution of Filamentous Cyanobacterium Nostoc Species: From Facultative Symbiosis to Free Living.</title>
        <authorList>
            <person name="Huo D."/>
            <person name="Li H."/>
            <person name="Cai F."/>
            <person name="Guo X."/>
            <person name="Qiao Z."/>
            <person name="Wang W."/>
            <person name="Yu G."/>
            <person name="Li R."/>
        </authorList>
    </citation>
    <scope>NUCLEOTIDE SEQUENCE [LARGE SCALE GENOMIC DNA]</scope>
    <source>
        <strain evidence="2 3">CHAB 5714</strain>
    </source>
</reference>
<evidence type="ECO:0000313" key="3">
    <source>
        <dbReference type="Proteomes" id="UP001199525"/>
    </source>
</evidence>
<gene>
    <name evidence="2" type="ORF">LC586_35175</name>
</gene>
<dbReference type="RefSeq" id="WP_229490096.1">
    <property type="nucleotide sequence ID" value="NZ_JAIVFQ010000117.1"/>
</dbReference>